<dbReference type="PANTHER" id="PTHR30404">
    <property type="entry name" value="N-ACETYLMURAMOYL-L-ALANINE AMIDASE"/>
    <property type="match status" value="1"/>
</dbReference>
<keyword evidence="4" id="KW-1185">Reference proteome</keyword>
<gene>
    <name evidence="3" type="ORF">H9634_02350</name>
</gene>
<dbReference type="InterPro" id="IPR036366">
    <property type="entry name" value="PGBDSf"/>
</dbReference>
<dbReference type="SMART" id="SM00646">
    <property type="entry name" value="Ami_3"/>
    <property type="match status" value="1"/>
</dbReference>
<name>A0ABR8WRC4_9MICO</name>
<sequence length="382" mass="41592">MTSQSAYPTLTRGDSSTVLLATKAQLDRLGIKVGDVASPEFDHQFELAILAFQQSRGITTDGILGPETFEQIELARYRLGDRVLRFDPVRPLVGDDVGTLQKRLSKLGVYTDRIDSVFAAGTDEAVREIQSGLGLRTDGVVGPNTISGLDSISRNHSTGNLYALREHARVTSSGPSLAGRVIVIEAATSARDFKATPYTDEQRRLEEEYSIDIARRLDGRLSALGAATVLVSSPDAHQTLADELEASAVVTITQDSSLSDSANGVATFYFGRADDDDVYSPVGKRLAELVQREVNARTDFLDCRTHARTWQSLAAVRSPKVHVVAGYVSHDRDREMLADDLIRDRIADGIAAALQRLYLARESDPETGALNIQSITNPSRFT</sequence>
<feature type="domain" description="MurNAc-LAA" evidence="2">
    <location>
        <begin position="238"/>
        <end position="355"/>
    </location>
</feature>
<accession>A0ABR8WRC4</accession>
<evidence type="ECO:0000259" key="2">
    <source>
        <dbReference type="SMART" id="SM00646"/>
    </source>
</evidence>
<dbReference type="Pfam" id="PF01471">
    <property type="entry name" value="PG_binding_1"/>
    <property type="match status" value="2"/>
</dbReference>
<evidence type="ECO:0000313" key="4">
    <source>
        <dbReference type="Proteomes" id="UP000651517"/>
    </source>
</evidence>
<dbReference type="Proteomes" id="UP000651517">
    <property type="component" value="Unassembled WGS sequence"/>
</dbReference>
<dbReference type="InterPro" id="IPR002508">
    <property type="entry name" value="MurNAc-LAA_cat"/>
</dbReference>
<reference evidence="3 4" key="1">
    <citation type="submission" date="2020-08" db="EMBL/GenBank/DDBJ databases">
        <title>A Genomic Blueprint of the Chicken Gut Microbiome.</title>
        <authorList>
            <person name="Gilroy R."/>
            <person name="Ravi A."/>
            <person name="Getino M."/>
            <person name="Pursley I."/>
            <person name="Horton D.L."/>
            <person name="Alikhan N.-F."/>
            <person name="Baker D."/>
            <person name="Gharbi K."/>
            <person name="Hall N."/>
            <person name="Watson M."/>
            <person name="Adriaenssens E.M."/>
            <person name="Foster-Nyarko E."/>
            <person name="Jarju S."/>
            <person name="Secka A."/>
            <person name="Antonio M."/>
            <person name="Oren A."/>
            <person name="Chaudhuri R."/>
            <person name="La Ragione R.M."/>
            <person name="Hildebrand F."/>
            <person name="Pallen M.J."/>
        </authorList>
    </citation>
    <scope>NUCLEOTIDE SEQUENCE [LARGE SCALE GENOMIC DNA]</scope>
    <source>
        <strain evidence="3 4">Re57</strain>
    </source>
</reference>
<dbReference type="Gene3D" id="3.40.630.40">
    <property type="entry name" value="Zn-dependent exopeptidases"/>
    <property type="match status" value="1"/>
</dbReference>
<dbReference type="InterPro" id="IPR036365">
    <property type="entry name" value="PGBD-like_sf"/>
</dbReference>
<dbReference type="SUPFAM" id="SSF53187">
    <property type="entry name" value="Zn-dependent exopeptidases"/>
    <property type="match status" value="1"/>
</dbReference>
<organism evidence="3 4">
    <name type="scientific">Brevibacterium gallinarum</name>
    <dbReference type="NCBI Taxonomy" id="2762220"/>
    <lineage>
        <taxon>Bacteria</taxon>
        <taxon>Bacillati</taxon>
        <taxon>Actinomycetota</taxon>
        <taxon>Actinomycetes</taxon>
        <taxon>Micrococcales</taxon>
        <taxon>Brevibacteriaceae</taxon>
        <taxon>Brevibacterium</taxon>
    </lineage>
</organism>
<dbReference type="CDD" id="cd02696">
    <property type="entry name" value="MurNAc-LAA"/>
    <property type="match status" value="1"/>
</dbReference>
<proteinExistence type="predicted"/>
<evidence type="ECO:0000313" key="3">
    <source>
        <dbReference type="EMBL" id="MBD8019621.1"/>
    </source>
</evidence>
<dbReference type="RefSeq" id="WP_191725211.1">
    <property type="nucleotide sequence ID" value="NZ_JACSPY010000002.1"/>
</dbReference>
<dbReference type="SUPFAM" id="SSF47090">
    <property type="entry name" value="PGBD-like"/>
    <property type="match status" value="2"/>
</dbReference>
<dbReference type="InterPro" id="IPR002477">
    <property type="entry name" value="Peptidoglycan-bd-like"/>
</dbReference>
<dbReference type="Gene3D" id="1.10.101.10">
    <property type="entry name" value="PGBD-like superfamily/PGBD"/>
    <property type="match status" value="2"/>
</dbReference>
<protein>
    <submittedName>
        <fullName evidence="3">Peptidoglycan-binding protein</fullName>
    </submittedName>
</protein>
<keyword evidence="1" id="KW-0378">Hydrolase</keyword>
<dbReference type="EMBL" id="JACSPY010000002">
    <property type="protein sequence ID" value="MBD8019621.1"/>
    <property type="molecule type" value="Genomic_DNA"/>
</dbReference>
<dbReference type="PANTHER" id="PTHR30404:SF0">
    <property type="entry name" value="N-ACETYLMURAMOYL-L-ALANINE AMIDASE AMIC"/>
    <property type="match status" value="1"/>
</dbReference>
<dbReference type="Pfam" id="PF01520">
    <property type="entry name" value="Amidase_3"/>
    <property type="match status" value="1"/>
</dbReference>
<dbReference type="InterPro" id="IPR050695">
    <property type="entry name" value="N-acetylmuramoyl_amidase_3"/>
</dbReference>
<comment type="caution">
    <text evidence="3">The sequence shown here is derived from an EMBL/GenBank/DDBJ whole genome shotgun (WGS) entry which is preliminary data.</text>
</comment>
<evidence type="ECO:0000256" key="1">
    <source>
        <dbReference type="ARBA" id="ARBA00022801"/>
    </source>
</evidence>